<organism evidence="2 3">
    <name type="scientific">Phytohabitans rumicis</name>
    <dbReference type="NCBI Taxonomy" id="1076125"/>
    <lineage>
        <taxon>Bacteria</taxon>
        <taxon>Bacillati</taxon>
        <taxon>Actinomycetota</taxon>
        <taxon>Actinomycetes</taxon>
        <taxon>Micromonosporales</taxon>
        <taxon>Micromonosporaceae</taxon>
    </lineage>
</organism>
<dbReference type="EMBL" id="BLPG01000001">
    <property type="protein sequence ID" value="GFJ95573.1"/>
    <property type="molecule type" value="Genomic_DNA"/>
</dbReference>
<name>A0A6V8LEC1_9ACTN</name>
<reference evidence="2 3" key="2">
    <citation type="submission" date="2020-03" db="EMBL/GenBank/DDBJ databases">
        <authorList>
            <person name="Ichikawa N."/>
            <person name="Kimura A."/>
            <person name="Kitahashi Y."/>
            <person name="Uohara A."/>
        </authorList>
    </citation>
    <scope>NUCLEOTIDE SEQUENCE [LARGE SCALE GENOMIC DNA]</scope>
    <source>
        <strain evidence="2 3">NBRC 108638</strain>
    </source>
</reference>
<dbReference type="Proteomes" id="UP000482960">
    <property type="component" value="Unassembled WGS sequence"/>
</dbReference>
<accession>A0A6V8LEC1</accession>
<keyword evidence="3" id="KW-1185">Reference proteome</keyword>
<protein>
    <submittedName>
        <fullName evidence="2">Uncharacterized protein</fullName>
    </submittedName>
</protein>
<dbReference type="AlphaFoldDB" id="A0A6V8LEC1"/>
<evidence type="ECO:0000313" key="2">
    <source>
        <dbReference type="EMBL" id="GFJ95573.1"/>
    </source>
</evidence>
<evidence type="ECO:0000313" key="3">
    <source>
        <dbReference type="Proteomes" id="UP000482960"/>
    </source>
</evidence>
<evidence type="ECO:0000256" key="1">
    <source>
        <dbReference type="SAM" id="MobiDB-lite"/>
    </source>
</evidence>
<comment type="caution">
    <text evidence="2">The sequence shown here is derived from an EMBL/GenBank/DDBJ whole genome shotgun (WGS) entry which is preliminary data.</text>
</comment>
<gene>
    <name evidence="2" type="ORF">Prum_092150</name>
</gene>
<reference evidence="2 3" key="1">
    <citation type="submission" date="2020-03" db="EMBL/GenBank/DDBJ databases">
        <title>Whole genome shotgun sequence of Phytohabitans rumicis NBRC 108638.</title>
        <authorList>
            <person name="Komaki H."/>
            <person name="Tamura T."/>
        </authorList>
    </citation>
    <scope>NUCLEOTIDE SEQUENCE [LARGE SCALE GENOMIC DNA]</scope>
    <source>
        <strain evidence="2 3">NBRC 108638</strain>
    </source>
</reference>
<dbReference type="RefSeq" id="WP_281369108.1">
    <property type="nucleotide sequence ID" value="NZ_BAABJB010000021.1"/>
</dbReference>
<sequence>MRGYSQRACDFLVGELMGTQLPAYHPGPSPSTPESLGELFA</sequence>
<proteinExistence type="predicted"/>
<feature type="region of interest" description="Disordered" evidence="1">
    <location>
        <begin position="20"/>
        <end position="41"/>
    </location>
</feature>